<reference evidence="4 5" key="1">
    <citation type="journal article" date="2015" name="Genome Announc.">
        <title>Genome Sequence of Lactobacillus curieae CCTCC M 2011381T, a Novel Producer of Gamma-aminobutyric Acid.</title>
        <authorList>
            <person name="Wang Y."/>
            <person name="Wang Y."/>
            <person name="Lang C."/>
            <person name="Wei D."/>
            <person name="Xu P."/>
            <person name="Xie J."/>
        </authorList>
    </citation>
    <scope>NUCLEOTIDE SEQUENCE [LARGE SCALE GENOMIC DNA]</scope>
    <source>
        <strain evidence="4 5">CCTCC M 2011381</strain>
    </source>
</reference>
<dbReference type="InterPro" id="IPR009057">
    <property type="entry name" value="Homeodomain-like_sf"/>
</dbReference>
<dbReference type="Gene3D" id="1.10.357.10">
    <property type="entry name" value="Tetracycline Repressor, domain 2"/>
    <property type="match status" value="1"/>
</dbReference>
<dbReference type="Proteomes" id="UP000030361">
    <property type="component" value="Chromosome"/>
</dbReference>
<dbReference type="OrthoDB" id="9812484at2"/>
<feature type="DNA-binding region" description="H-T-H motif" evidence="2">
    <location>
        <begin position="34"/>
        <end position="53"/>
    </location>
</feature>
<evidence type="ECO:0000259" key="3">
    <source>
        <dbReference type="PROSITE" id="PS50977"/>
    </source>
</evidence>
<feature type="domain" description="HTH tetR-type" evidence="3">
    <location>
        <begin position="11"/>
        <end position="71"/>
    </location>
</feature>
<dbReference type="KEGG" id="lcu:PL11_005925"/>
<dbReference type="eggNOG" id="COG1309">
    <property type="taxonomic scope" value="Bacteria"/>
</dbReference>
<evidence type="ECO:0000256" key="2">
    <source>
        <dbReference type="PROSITE-ProRule" id="PRU00335"/>
    </source>
</evidence>
<keyword evidence="1 2" id="KW-0238">DNA-binding</keyword>
<accession>A0A1S6QIT4</accession>
<dbReference type="InterPro" id="IPR001647">
    <property type="entry name" value="HTH_TetR"/>
</dbReference>
<dbReference type="PROSITE" id="PS50977">
    <property type="entry name" value="HTH_TETR_2"/>
    <property type="match status" value="1"/>
</dbReference>
<protein>
    <recommendedName>
        <fullName evidence="3">HTH tetR-type domain-containing protein</fullName>
    </recommendedName>
</protein>
<evidence type="ECO:0000313" key="4">
    <source>
        <dbReference type="EMBL" id="AQW21503.1"/>
    </source>
</evidence>
<evidence type="ECO:0000256" key="1">
    <source>
        <dbReference type="ARBA" id="ARBA00023125"/>
    </source>
</evidence>
<evidence type="ECO:0000313" key="5">
    <source>
        <dbReference type="Proteomes" id="UP000030361"/>
    </source>
</evidence>
<organism evidence="4 5">
    <name type="scientific">Lentilactobacillus curieae</name>
    <dbReference type="NCBI Taxonomy" id="1138822"/>
    <lineage>
        <taxon>Bacteria</taxon>
        <taxon>Bacillati</taxon>
        <taxon>Bacillota</taxon>
        <taxon>Bacilli</taxon>
        <taxon>Lactobacillales</taxon>
        <taxon>Lactobacillaceae</taxon>
        <taxon>Lentilactobacillus</taxon>
    </lineage>
</organism>
<keyword evidence="5" id="KW-1185">Reference proteome</keyword>
<dbReference type="EMBL" id="CP018906">
    <property type="protein sequence ID" value="AQW21503.1"/>
    <property type="molecule type" value="Genomic_DNA"/>
</dbReference>
<name>A0A1S6QIT4_9LACO</name>
<sequence>MPTSTFTNLKAKKKEAVTDALINEFSFYPLKDAQVARIIKDAGIARGAFYKYFEDINDAYRYVFHLALADFHMGFARMVGDNFVLDKFINSLDSFINQVINSRYYQLLKLHYLFNESSYRQNSMAGLTREAELPATTWAVSTLSHEAVKELLVFPDKKDFIIQRLKENLQHLA</sequence>
<proteinExistence type="predicted"/>
<dbReference type="GO" id="GO:0003677">
    <property type="term" value="F:DNA binding"/>
    <property type="evidence" value="ECO:0007669"/>
    <property type="project" value="UniProtKB-UniRule"/>
</dbReference>
<dbReference type="AlphaFoldDB" id="A0A1S6QIT4"/>
<gene>
    <name evidence="4" type="ORF">PL11_005925</name>
</gene>
<dbReference type="SUPFAM" id="SSF46689">
    <property type="entry name" value="Homeodomain-like"/>
    <property type="match status" value="1"/>
</dbReference>
<dbReference type="RefSeq" id="WP_035167981.1">
    <property type="nucleotide sequence ID" value="NZ_CP018906.1"/>
</dbReference>